<protein>
    <recommendedName>
        <fullName evidence="2">KilA-N DNA-binding domain-containing protein</fullName>
    </recommendedName>
</protein>
<evidence type="ECO:0000256" key="1">
    <source>
        <dbReference type="SAM" id="Coils"/>
    </source>
</evidence>
<keyword evidence="4" id="KW-1185">Reference proteome</keyword>
<dbReference type="eggNOG" id="COG3646">
    <property type="taxonomic scope" value="Bacteria"/>
</dbReference>
<dbReference type="Proteomes" id="UP000009872">
    <property type="component" value="Unassembled WGS sequence"/>
</dbReference>
<dbReference type="EMBL" id="ADLF01000009">
    <property type="protein sequence ID" value="EKU90957.1"/>
    <property type="molecule type" value="Genomic_DNA"/>
</dbReference>
<proteinExistence type="predicted"/>
<name>K9EJ59_9BACE</name>
<dbReference type="PATRIC" id="fig|742727.4.peg.2415"/>
<dbReference type="HOGENOM" id="CLU_055403_2_0_10"/>
<dbReference type="Pfam" id="PF10543">
    <property type="entry name" value="ORF6N"/>
    <property type="match status" value="1"/>
</dbReference>
<organism evidence="3 4">
    <name type="scientific">Bacteroides oleiciplenus YIT 12058</name>
    <dbReference type="NCBI Taxonomy" id="742727"/>
    <lineage>
        <taxon>Bacteria</taxon>
        <taxon>Pseudomonadati</taxon>
        <taxon>Bacteroidota</taxon>
        <taxon>Bacteroidia</taxon>
        <taxon>Bacteroidales</taxon>
        <taxon>Bacteroidaceae</taxon>
        <taxon>Bacteroides</taxon>
    </lineage>
</organism>
<dbReference type="InterPro" id="IPR018873">
    <property type="entry name" value="KilA-N_DNA-bd_domain"/>
</dbReference>
<evidence type="ECO:0000313" key="4">
    <source>
        <dbReference type="Proteomes" id="UP000009872"/>
    </source>
</evidence>
<dbReference type="AlphaFoldDB" id="K9EJ59"/>
<gene>
    <name evidence="3" type="ORF">HMPREF9447_02375</name>
</gene>
<evidence type="ECO:0000259" key="2">
    <source>
        <dbReference type="Pfam" id="PF10543"/>
    </source>
</evidence>
<accession>K9EJ59</accession>
<dbReference type="STRING" id="742727.HMPREF9447_02375"/>
<evidence type="ECO:0000313" key="3">
    <source>
        <dbReference type="EMBL" id="EKU90957.1"/>
    </source>
</evidence>
<feature type="domain" description="KilA-N DNA-binding" evidence="2">
    <location>
        <begin position="15"/>
        <end position="101"/>
    </location>
</feature>
<keyword evidence="1" id="KW-0175">Coiled coil</keyword>
<sequence>MLETTIIMELQVIQNKIYEFRGQKIMFDFDLAQLYGVETAQLKRSVKRNMERFEGEDFMFEVTREELSRCQIGILNKGRGSNIKYLPFAFTELGVAMLSSVLHSSTAIEVNRNIMRAFVSVRQYLSSTNNTTKEIEELKQRMKVLEDGNEDTIAAINDLSEDTRKELDDIYLALSQLADKQKQIAQKNNCKPIGFVHYDNKK</sequence>
<feature type="coiled-coil region" evidence="1">
    <location>
        <begin position="121"/>
        <end position="155"/>
    </location>
</feature>
<reference evidence="3 4" key="1">
    <citation type="submission" date="2012-09" db="EMBL/GenBank/DDBJ databases">
        <title>The Genome Sequence of Bacteroides oleiciplenus YIT 12058.</title>
        <authorList>
            <consortium name="The Broad Institute Genome Sequencing Platform"/>
            <person name="Earl A."/>
            <person name="Ward D."/>
            <person name="Feldgarden M."/>
            <person name="Gevers D."/>
            <person name="Morotomi M."/>
            <person name="Walker B."/>
            <person name="Young S.K."/>
            <person name="Zeng Q."/>
            <person name="Gargeya S."/>
            <person name="Fitzgerald M."/>
            <person name="Haas B."/>
            <person name="Abouelleil A."/>
            <person name="Alvarado L."/>
            <person name="Arachchi H.M."/>
            <person name="Berlin A.M."/>
            <person name="Chapman S.B."/>
            <person name="Goldberg J."/>
            <person name="Griggs A."/>
            <person name="Gujja S."/>
            <person name="Hansen M."/>
            <person name="Howarth C."/>
            <person name="Imamovic A."/>
            <person name="Larimer J."/>
            <person name="McCowen C."/>
            <person name="Montmayeur A."/>
            <person name="Murphy C."/>
            <person name="Neiman D."/>
            <person name="Pearson M."/>
            <person name="Priest M."/>
            <person name="Roberts A."/>
            <person name="Saif S."/>
            <person name="Shea T."/>
            <person name="Sisk P."/>
            <person name="Sykes S."/>
            <person name="Wortman J."/>
            <person name="Nusbaum C."/>
            <person name="Birren B."/>
        </authorList>
    </citation>
    <scope>NUCLEOTIDE SEQUENCE [LARGE SCALE GENOMIC DNA]</scope>
    <source>
        <strain evidence="3 4">YIT 12058</strain>
    </source>
</reference>
<comment type="caution">
    <text evidence="3">The sequence shown here is derived from an EMBL/GenBank/DDBJ whole genome shotgun (WGS) entry which is preliminary data.</text>
</comment>